<organism evidence="2 3">
    <name type="scientific">Quercus suber</name>
    <name type="common">Cork oak</name>
    <dbReference type="NCBI Taxonomy" id="58331"/>
    <lineage>
        <taxon>Eukaryota</taxon>
        <taxon>Viridiplantae</taxon>
        <taxon>Streptophyta</taxon>
        <taxon>Embryophyta</taxon>
        <taxon>Tracheophyta</taxon>
        <taxon>Spermatophyta</taxon>
        <taxon>Magnoliopsida</taxon>
        <taxon>eudicotyledons</taxon>
        <taxon>Gunneridae</taxon>
        <taxon>Pentapetalae</taxon>
        <taxon>rosids</taxon>
        <taxon>fabids</taxon>
        <taxon>Fagales</taxon>
        <taxon>Fagaceae</taxon>
        <taxon>Quercus</taxon>
    </lineage>
</organism>
<reference evidence="2 3" key="1">
    <citation type="journal article" date="2018" name="Sci. Data">
        <title>The draft genome sequence of cork oak.</title>
        <authorList>
            <person name="Ramos A.M."/>
            <person name="Usie A."/>
            <person name="Barbosa P."/>
            <person name="Barros P.M."/>
            <person name="Capote T."/>
            <person name="Chaves I."/>
            <person name="Simoes F."/>
            <person name="Abreu I."/>
            <person name="Carrasquinho I."/>
            <person name="Faro C."/>
            <person name="Guimaraes J.B."/>
            <person name="Mendonca D."/>
            <person name="Nobrega F."/>
            <person name="Rodrigues L."/>
            <person name="Saibo N.J.M."/>
            <person name="Varela M.C."/>
            <person name="Egas C."/>
            <person name="Matos J."/>
            <person name="Miguel C.M."/>
            <person name="Oliveira M.M."/>
            <person name="Ricardo C.P."/>
            <person name="Goncalves S."/>
        </authorList>
    </citation>
    <scope>NUCLEOTIDE SEQUENCE [LARGE SCALE GENOMIC DNA]</scope>
    <source>
        <strain evidence="3">cv. HL8</strain>
    </source>
</reference>
<evidence type="ECO:0000256" key="1">
    <source>
        <dbReference type="SAM" id="Phobius"/>
    </source>
</evidence>
<proteinExistence type="predicted"/>
<accession>A0AAW0L6F7</accession>
<comment type="caution">
    <text evidence="2">The sequence shown here is derived from an EMBL/GenBank/DDBJ whole genome shotgun (WGS) entry which is preliminary data.</text>
</comment>
<feature type="transmembrane region" description="Helical" evidence="1">
    <location>
        <begin position="12"/>
        <end position="35"/>
    </location>
</feature>
<evidence type="ECO:0000313" key="3">
    <source>
        <dbReference type="Proteomes" id="UP000237347"/>
    </source>
</evidence>
<sequence>MGILSVISKLFHAYFITILAVLLLVYIACIILTEFRFQRLEDKYKWIRREWRLLDALIKDGEYLSKSGKEIDEKSLQLWDSQLKPGMTVRLHDAERKWLDETKTIVCKAEHCVKTYKKLSQRRKFLSWLLSGISEKLVASALTWIRLRIR</sequence>
<keyword evidence="3" id="KW-1185">Reference proteome</keyword>
<gene>
    <name evidence="2" type="ORF">CFP56_006944</name>
</gene>
<evidence type="ECO:0000313" key="2">
    <source>
        <dbReference type="EMBL" id="KAK7847247.1"/>
    </source>
</evidence>
<dbReference type="Proteomes" id="UP000237347">
    <property type="component" value="Unassembled WGS sequence"/>
</dbReference>
<name>A0AAW0L6F7_QUESU</name>
<evidence type="ECO:0008006" key="4">
    <source>
        <dbReference type="Google" id="ProtNLM"/>
    </source>
</evidence>
<dbReference type="EMBL" id="PKMF04000144">
    <property type="protein sequence ID" value="KAK7847247.1"/>
    <property type="molecule type" value="Genomic_DNA"/>
</dbReference>
<protein>
    <recommendedName>
        <fullName evidence="4">ATP synthase F0 subunit 8</fullName>
    </recommendedName>
</protein>
<feature type="transmembrane region" description="Helical" evidence="1">
    <location>
        <begin position="125"/>
        <end position="145"/>
    </location>
</feature>
<keyword evidence="1" id="KW-0472">Membrane</keyword>
<dbReference type="AlphaFoldDB" id="A0AAW0L6F7"/>
<keyword evidence="1" id="KW-0812">Transmembrane</keyword>
<keyword evidence="1" id="KW-1133">Transmembrane helix</keyword>